<dbReference type="PANTHER" id="PTHR37534">
    <property type="entry name" value="TRANSCRIPTIONAL ACTIVATOR PROTEIN UGA3"/>
    <property type="match status" value="1"/>
</dbReference>
<dbReference type="Pfam" id="PF11951">
    <property type="entry name" value="Fungal_trans_2"/>
    <property type="match status" value="2"/>
</dbReference>
<evidence type="ECO:0000313" key="7">
    <source>
        <dbReference type="EMBL" id="TPR04648.1"/>
    </source>
</evidence>
<gene>
    <name evidence="7" type="ORF">CAN33_0030785</name>
</gene>
<organism evidence="7 8">
    <name type="scientific">Aspergillus niger</name>
    <dbReference type="NCBI Taxonomy" id="5061"/>
    <lineage>
        <taxon>Eukaryota</taxon>
        <taxon>Fungi</taxon>
        <taxon>Dikarya</taxon>
        <taxon>Ascomycota</taxon>
        <taxon>Pezizomycotina</taxon>
        <taxon>Eurotiomycetes</taxon>
        <taxon>Eurotiomycetidae</taxon>
        <taxon>Eurotiales</taxon>
        <taxon>Aspergillaceae</taxon>
        <taxon>Aspergillus</taxon>
        <taxon>Aspergillus subgen. Circumdati</taxon>
    </lineage>
</organism>
<dbReference type="Proteomes" id="UP000197666">
    <property type="component" value="Unassembled WGS sequence"/>
</dbReference>
<dbReference type="GO" id="GO:0000981">
    <property type="term" value="F:DNA-binding transcription factor activity, RNA polymerase II-specific"/>
    <property type="evidence" value="ECO:0007669"/>
    <property type="project" value="InterPro"/>
</dbReference>
<reference evidence="8" key="1">
    <citation type="submission" date="2018-10" db="EMBL/GenBank/DDBJ databases">
        <title>FDA dAtabase for Regulatory Grade micrObial Sequences (FDA-ARGOS): Supporting development and validation of Infectious Disease Dx tests.</title>
        <authorList>
            <person name="Kerrigan L."/>
            <person name="Tallon L."/>
            <person name="Sadzewicz L."/>
            <person name="Sengamalay N."/>
            <person name="Ott S."/>
            <person name="Godinez A."/>
            <person name="Nagaraj S."/>
            <person name="Vavikolanu K."/>
            <person name="Nadendla S."/>
            <person name="George J."/>
            <person name="Sichtig H."/>
        </authorList>
    </citation>
    <scope>NUCLEOTIDE SEQUENCE [LARGE SCALE GENOMIC DNA]</scope>
    <source>
        <strain evidence="8">FDAARGOS_311</strain>
    </source>
</reference>
<evidence type="ECO:0000313" key="8">
    <source>
        <dbReference type="Proteomes" id="UP000197666"/>
    </source>
</evidence>
<evidence type="ECO:0000256" key="5">
    <source>
        <dbReference type="ARBA" id="ARBA00023242"/>
    </source>
</evidence>
<evidence type="ECO:0000256" key="4">
    <source>
        <dbReference type="ARBA" id="ARBA00023163"/>
    </source>
</evidence>
<evidence type="ECO:0000256" key="3">
    <source>
        <dbReference type="ARBA" id="ARBA00023125"/>
    </source>
</evidence>
<protein>
    <recommendedName>
        <fullName evidence="6">Zn(2)-C6 fungal-type domain-containing protein</fullName>
    </recommendedName>
</protein>
<dbReference type="GO" id="GO:0000976">
    <property type="term" value="F:transcription cis-regulatory region binding"/>
    <property type="evidence" value="ECO:0007669"/>
    <property type="project" value="TreeGrafter"/>
</dbReference>
<dbReference type="Pfam" id="PF00172">
    <property type="entry name" value="Zn_clus"/>
    <property type="match status" value="1"/>
</dbReference>
<dbReference type="PROSITE" id="PS00463">
    <property type="entry name" value="ZN2_CY6_FUNGAL_1"/>
    <property type="match status" value="1"/>
</dbReference>
<sequence length="574" mass="63544">MPRKKAADRVGPVKTRSRSGCKECRASRVRCDLKKPICTRCLEKGLVCSTQLVLKWESEFVSRGLAFGRAGVWSKARAAGGLPPPPGKSSASFLLRDQEWCPIPLIESWGFVNSGVSTFEQPYEVNVACDELNALVVRDKGKSPALDDLLDENPEWSLSPSSLSSPFSIRETSDYCSPVPLVSPHLTPPLSMFPSLSDSNQGLLFDYYLQQVCPRTTASSKLSSPFASIILPFCMSASPILFKAIQALGACHWSRFDSTYSVIGLRLKSEALRGLRHRLSTEGSLLCSADPEVLAIMMMLCLYEIVDNCDQRWTIHLKGAKELIRIRRQQQQLTSSRPRQSLDPVSAFAELFFAFQDVMGRTACGEEVLFGSDYWQENNRHIDLWMGCSPELVSILSSITEMSRTRRQLTSDAARKAFSHRAASLGRRLENLSSLRRRIETSSSRAIPPLRTVRCIAIYTTVSDLLDSGSLVSMTWPVFVAAVELDPLHDEVWRDDTGESVVYGRPLVLRALAAMAESSVSNVARTRAVIVKIWQARDSDMLKGSPVDAADDGVAGCNDWEWYVAPISTAMSLA</sequence>
<comment type="subcellular location">
    <subcellularLocation>
        <location evidence="1">Nucleus</location>
    </subcellularLocation>
</comment>
<dbReference type="VEuPathDB" id="FungiDB:ATCC64974_91120"/>
<dbReference type="VEuPathDB" id="FungiDB:M747DRAFT_295027"/>
<dbReference type="GO" id="GO:0045944">
    <property type="term" value="P:positive regulation of transcription by RNA polymerase II"/>
    <property type="evidence" value="ECO:0007669"/>
    <property type="project" value="TreeGrafter"/>
</dbReference>
<evidence type="ECO:0000259" key="6">
    <source>
        <dbReference type="PROSITE" id="PS50048"/>
    </source>
</evidence>
<dbReference type="EMBL" id="NKJJ02000002">
    <property type="protein sequence ID" value="TPR04648.1"/>
    <property type="molecule type" value="Genomic_DNA"/>
</dbReference>
<dbReference type="CDD" id="cd00067">
    <property type="entry name" value="GAL4"/>
    <property type="match status" value="1"/>
</dbReference>
<dbReference type="SMART" id="SM00066">
    <property type="entry name" value="GAL4"/>
    <property type="match status" value="1"/>
</dbReference>
<dbReference type="PROSITE" id="PS50048">
    <property type="entry name" value="ZN2_CY6_FUNGAL_2"/>
    <property type="match status" value="1"/>
</dbReference>
<keyword evidence="3" id="KW-0238">DNA-binding</keyword>
<dbReference type="VEuPathDB" id="FungiDB:ASPNIDRAFT2_1160098"/>
<comment type="caution">
    <text evidence="7">The sequence shown here is derived from an EMBL/GenBank/DDBJ whole genome shotgun (WGS) entry which is preliminary data.</text>
</comment>
<keyword evidence="4" id="KW-0804">Transcription</keyword>
<dbReference type="InterPro" id="IPR036864">
    <property type="entry name" value="Zn2-C6_fun-type_DNA-bd_sf"/>
</dbReference>
<dbReference type="AlphaFoldDB" id="A0A505HY93"/>
<dbReference type="InterPro" id="IPR001138">
    <property type="entry name" value="Zn2Cys6_DnaBD"/>
</dbReference>
<dbReference type="GO" id="GO:0008270">
    <property type="term" value="F:zinc ion binding"/>
    <property type="evidence" value="ECO:0007669"/>
    <property type="project" value="InterPro"/>
</dbReference>
<dbReference type="PANTHER" id="PTHR37534:SF49">
    <property type="entry name" value="LYSINE BIOSYNTHESIS REGULATORY PROTEIN LYS14"/>
    <property type="match status" value="1"/>
</dbReference>
<dbReference type="Gene3D" id="4.10.240.10">
    <property type="entry name" value="Zn(2)-C6 fungal-type DNA-binding domain"/>
    <property type="match status" value="1"/>
</dbReference>
<evidence type="ECO:0000256" key="2">
    <source>
        <dbReference type="ARBA" id="ARBA00023015"/>
    </source>
</evidence>
<dbReference type="GO" id="GO:0005634">
    <property type="term" value="C:nucleus"/>
    <property type="evidence" value="ECO:0007669"/>
    <property type="project" value="UniProtKB-SubCell"/>
</dbReference>
<keyword evidence="2" id="KW-0805">Transcription regulation</keyword>
<dbReference type="InterPro" id="IPR021858">
    <property type="entry name" value="Fun_TF"/>
</dbReference>
<keyword evidence="5" id="KW-0539">Nucleus</keyword>
<dbReference type="SUPFAM" id="SSF57701">
    <property type="entry name" value="Zn2/Cys6 DNA-binding domain"/>
    <property type="match status" value="1"/>
</dbReference>
<evidence type="ECO:0000256" key="1">
    <source>
        <dbReference type="ARBA" id="ARBA00004123"/>
    </source>
</evidence>
<feature type="domain" description="Zn(2)-C6 fungal-type" evidence="6">
    <location>
        <begin position="20"/>
        <end position="50"/>
    </location>
</feature>
<accession>A0A505HY93</accession>
<name>A0A505HY93_ASPNG</name>
<dbReference type="VEuPathDB" id="FungiDB:An11g05380"/>
<proteinExistence type="predicted"/>